<dbReference type="NCBIfam" id="NF045758">
    <property type="entry name" value="YlxM"/>
    <property type="match status" value="1"/>
</dbReference>
<dbReference type="EMBL" id="CP024962">
    <property type="protein sequence ID" value="ATZ16244.1"/>
    <property type="molecule type" value="Genomic_DNA"/>
</dbReference>
<dbReference type="GO" id="GO:0003677">
    <property type="term" value="F:DNA binding"/>
    <property type="evidence" value="ECO:0007669"/>
    <property type="project" value="UniProtKB-KW"/>
</dbReference>
<dbReference type="HAMAP" id="MF_00245">
    <property type="entry name" value="UPF0122"/>
    <property type="match status" value="1"/>
</dbReference>
<dbReference type="InterPro" id="IPR007394">
    <property type="entry name" value="UPF0122"/>
</dbReference>
<sequence length="112" mass="13001">MPKVRAQNNFALAELLAIYESLLSKKQVLYLNLYLNEDLSLQEIADNYQVSKNAVYDSIQKATANLHKWETNLHLKTYQDQQSQQEAIYQKFKESTNPEIQAILKLLKNKVA</sequence>
<name>A0A2K8NR32_9MOLU</name>
<dbReference type="Pfam" id="PF04297">
    <property type="entry name" value="UPF0122"/>
    <property type="match status" value="1"/>
</dbReference>
<dbReference type="InterPro" id="IPR054831">
    <property type="entry name" value="UPF0122_fam_protein"/>
</dbReference>
<protein>
    <recommendedName>
        <fullName evidence="3">UPF0122 protein EFREU_v1c02170</fullName>
    </recommendedName>
</protein>
<proteinExistence type="inferred from homology"/>
<evidence type="ECO:0000256" key="2">
    <source>
        <dbReference type="ARBA" id="ARBA00024764"/>
    </source>
</evidence>
<comment type="function">
    <text evidence="2 3">Might take part in the signal recognition particle (SRP) pathway. This is inferred from the conservation of its genetic proximity to ftsY/ffh. May be a regulatory protein.</text>
</comment>
<keyword evidence="4" id="KW-0238">DNA-binding</keyword>
<dbReference type="Gene3D" id="1.10.10.10">
    <property type="entry name" value="Winged helix-like DNA-binding domain superfamily/Winged helix DNA-binding domain"/>
    <property type="match status" value="1"/>
</dbReference>
<keyword evidence="5" id="KW-1185">Reference proteome</keyword>
<dbReference type="InterPro" id="IPR013324">
    <property type="entry name" value="RNA_pol_sigma_r3/r4-like"/>
</dbReference>
<accession>A0A2K8NR32</accession>
<dbReference type="PANTHER" id="PTHR40083:SF1">
    <property type="entry name" value="UPF0122 PROTEIN YLXM"/>
    <property type="match status" value="1"/>
</dbReference>
<dbReference type="PANTHER" id="PTHR40083">
    <property type="entry name" value="UPF0122 PROTEIN CBO2450/CLC_2298"/>
    <property type="match status" value="1"/>
</dbReference>
<gene>
    <name evidence="4" type="ORF">EFREU_v1c02170</name>
</gene>
<evidence type="ECO:0000313" key="4">
    <source>
        <dbReference type="EMBL" id="ATZ16244.1"/>
    </source>
</evidence>
<reference evidence="4 5" key="1">
    <citation type="submission" date="2017-11" db="EMBL/GenBank/DDBJ databases">
        <title>Genome sequence of Entomoplasma freundtii BARC 318 (ATCC 51999).</title>
        <authorList>
            <person name="Lo W.-S."/>
            <person name="Gasparich G.E."/>
            <person name="Kuo C.-H."/>
        </authorList>
    </citation>
    <scope>NUCLEOTIDE SEQUENCE [LARGE SCALE GENOMIC DNA]</scope>
    <source>
        <strain evidence="4 5">BARC 318</strain>
    </source>
</reference>
<dbReference type="KEGG" id="efr:EFREU_v1c02170"/>
<evidence type="ECO:0000256" key="1">
    <source>
        <dbReference type="ARBA" id="ARBA00008720"/>
    </source>
</evidence>
<evidence type="ECO:0000256" key="3">
    <source>
        <dbReference type="HAMAP-Rule" id="MF_00245"/>
    </source>
</evidence>
<comment type="similarity">
    <text evidence="1 3">Belongs to the UPF0122 family.</text>
</comment>
<dbReference type="Proteomes" id="UP000232222">
    <property type="component" value="Chromosome"/>
</dbReference>
<organism evidence="4 5">
    <name type="scientific">Entomoplasma freundtii</name>
    <dbReference type="NCBI Taxonomy" id="74700"/>
    <lineage>
        <taxon>Bacteria</taxon>
        <taxon>Bacillati</taxon>
        <taxon>Mycoplasmatota</taxon>
        <taxon>Mollicutes</taxon>
        <taxon>Entomoplasmatales</taxon>
        <taxon>Entomoplasmataceae</taxon>
        <taxon>Entomoplasma</taxon>
    </lineage>
</organism>
<dbReference type="SUPFAM" id="SSF88659">
    <property type="entry name" value="Sigma3 and sigma4 domains of RNA polymerase sigma factors"/>
    <property type="match status" value="1"/>
</dbReference>
<dbReference type="InterPro" id="IPR036388">
    <property type="entry name" value="WH-like_DNA-bd_sf"/>
</dbReference>
<evidence type="ECO:0000313" key="5">
    <source>
        <dbReference type="Proteomes" id="UP000232222"/>
    </source>
</evidence>
<dbReference type="AlphaFoldDB" id="A0A2K8NR32"/>
<dbReference type="RefSeq" id="WP_198507962.1">
    <property type="nucleotide sequence ID" value="NZ_CP024962.1"/>
</dbReference>